<gene>
    <name evidence="1" type="ORF">L9F63_003928</name>
</gene>
<feature type="non-terminal residue" evidence="1">
    <location>
        <position position="66"/>
    </location>
</feature>
<keyword evidence="2" id="KW-1185">Reference proteome</keyword>
<sequence length="66" mass="7372">AKMLEMCPPAVKQALYRVNTFRLTRCISGTVKFLISFLMVEVCSSKTISVNPLLKMEQVVAKGLHT</sequence>
<reference evidence="1" key="2">
    <citation type="submission" date="2023-05" db="EMBL/GenBank/DDBJ databases">
        <authorList>
            <person name="Fouks B."/>
        </authorList>
    </citation>
    <scope>NUCLEOTIDE SEQUENCE</scope>
    <source>
        <strain evidence="1">Stay&amp;Tobe</strain>
        <tissue evidence="1">Testes</tissue>
    </source>
</reference>
<dbReference type="EMBL" id="JASPKZ010008340">
    <property type="protein sequence ID" value="KAJ9580404.1"/>
    <property type="molecule type" value="Genomic_DNA"/>
</dbReference>
<evidence type="ECO:0000313" key="1">
    <source>
        <dbReference type="EMBL" id="KAJ9580404.1"/>
    </source>
</evidence>
<feature type="non-terminal residue" evidence="1">
    <location>
        <position position="1"/>
    </location>
</feature>
<name>A0AAD7ZGV1_DIPPU</name>
<dbReference type="AlphaFoldDB" id="A0AAD7ZGV1"/>
<proteinExistence type="predicted"/>
<comment type="caution">
    <text evidence="1">The sequence shown here is derived from an EMBL/GenBank/DDBJ whole genome shotgun (WGS) entry which is preliminary data.</text>
</comment>
<protein>
    <submittedName>
        <fullName evidence="1">Uncharacterized protein</fullName>
    </submittedName>
</protein>
<accession>A0AAD7ZGV1</accession>
<organism evidence="1 2">
    <name type="scientific">Diploptera punctata</name>
    <name type="common">Pacific beetle cockroach</name>
    <dbReference type="NCBI Taxonomy" id="6984"/>
    <lineage>
        <taxon>Eukaryota</taxon>
        <taxon>Metazoa</taxon>
        <taxon>Ecdysozoa</taxon>
        <taxon>Arthropoda</taxon>
        <taxon>Hexapoda</taxon>
        <taxon>Insecta</taxon>
        <taxon>Pterygota</taxon>
        <taxon>Neoptera</taxon>
        <taxon>Polyneoptera</taxon>
        <taxon>Dictyoptera</taxon>
        <taxon>Blattodea</taxon>
        <taxon>Blaberoidea</taxon>
        <taxon>Blaberidae</taxon>
        <taxon>Diplopterinae</taxon>
        <taxon>Diploptera</taxon>
    </lineage>
</organism>
<dbReference type="Proteomes" id="UP001233999">
    <property type="component" value="Unassembled WGS sequence"/>
</dbReference>
<evidence type="ECO:0000313" key="2">
    <source>
        <dbReference type="Proteomes" id="UP001233999"/>
    </source>
</evidence>
<reference evidence="1" key="1">
    <citation type="journal article" date="2023" name="IScience">
        <title>Live-bearing cockroach genome reveals convergent evolutionary mechanisms linked to viviparity in insects and beyond.</title>
        <authorList>
            <person name="Fouks B."/>
            <person name="Harrison M.C."/>
            <person name="Mikhailova A.A."/>
            <person name="Marchal E."/>
            <person name="English S."/>
            <person name="Carruthers M."/>
            <person name="Jennings E.C."/>
            <person name="Chiamaka E.L."/>
            <person name="Frigard R.A."/>
            <person name="Pippel M."/>
            <person name="Attardo G.M."/>
            <person name="Benoit J.B."/>
            <person name="Bornberg-Bauer E."/>
            <person name="Tobe S.S."/>
        </authorList>
    </citation>
    <scope>NUCLEOTIDE SEQUENCE</scope>
    <source>
        <strain evidence="1">Stay&amp;Tobe</strain>
    </source>
</reference>